<dbReference type="EMBL" id="APJX01000025">
    <property type="protein sequence ID" value="EMS77156.1"/>
    <property type="molecule type" value="Genomic_DNA"/>
</dbReference>
<gene>
    <name evidence="1" type="ORF">Dpo_26c00040</name>
</gene>
<organism evidence="1 2">
    <name type="scientific">Desulfotignum phosphitoxidans DSM 13687</name>
    <dbReference type="NCBI Taxonomy" id="1286635"/>
    <lineage>
        <taxon>Bacteria</taxon>
        <taxon>Pseudomonadati</taxon>
        <taxon>Thermodesulfobacteriota</taxon>
        <taxon>Desulfobacteria</taxon>
        <taxon>Desulfobacterales</taxon>
        <taxon>Desulfobacteraceae</taxon>
        <taxon>Desulfotignum</taxon>
    </lineage>
</organism>
<protein>
    <recommendedName>
        <fullName evidence="3">HTH cro/C1-type domain-containing protein</fullName>
    </recommendedName>
</protein>
<evidence type="ECO:0008006" key="3">
    <source>
        <dbReference type="Google" id="ProtNLM"/>
    </source>
</evidence>
<reference evidence="1 2" key="1">
    <citation type="journal article" date="2013" name="Genome Announc.">
        <title>Draft Genome Sequence of Desulfotignum phosphitoxidans DSM 13687 Strain FiPS-3.</title>
        <authorList>
            <person name="Poehlein A."/>
            <person name="Daniel R."/>
            <person name="Simeonova D.D."/>
        </authorList>
    </citation>
    <scope>NUCLEOTIDE SEQUENCE [LARGE SCALE GENOMIC DNA]</scope>
    <source>
        <strain evidence="1 2">DSM 13687</strain>
    </source>
</reference>
<keyword evidence="2" id="KW-1185">Reference proteome</keyword>
<sequence length="170" mass="18919">MLIQIKTLTWDPTIYPRTTQSRQTIDAYAQALAIGAQFPPIKIQRVFNYADGQTATILRLSRLGWTQEKISGKVGINQQRISQITNNANFGNIGNLLSMGHTMEYIAAHLQMDLALARATRSWTPWPVAVWSRTHACFLNAVARPLIWQSGTNDLKSNTTTGTPKTTHGP</sequence>
<proteinExistence type="predicted"/>
<dbReference type="CDD" id="cd00093">
    <property type="entry name" value="HTH_XRE"/>
    <property type="match status" value="1"/>
</dbReference>
<evidence type="ECO:0000313" key="2">
    <source>
        <dbReference type="Proteomes" id="UP000014216"/>
    </source>
</evidence>
<dbReference type="GO" id="GO:0003677">
    <property type="term" value="F:DNA binding"/>
    <property type="evidence" value="ECO:0007669"/>
    <property type="project" value="InterPro"/>
</dbReference>
<dbReference type="Proteomes" id="UP000014216">
    <property type="component" value="Unassembled WGS sequence"/>
</dbReference>
<comment type="caution">
    <text evidence="1">The sequence shown here is derived from an EMBL/GenBank/DDBJ whole genome shotgun (WGS) entry which is preliminary data.</text>
</comment>
<dbReference type="InterPro" id="IPR001387">
    <property type="entry name" value="Cro/C1-type_HTH"/>
</dbReference>
<accession>S0G0H0</accession>
<evidence type="ECO:0000313" key="1">
    <source>
        <dbReference type="EMBL" id="EMS77156.1"/>
    </source>
</evidence>
<name>S0G0H0_9BACT</name>
<dbReference type="SUPFAM" id="SSF47413">
    <property type="entry name" value="lambda repressor-like DNA-binding domains"/>
    <property type="match status" value="1"/>
</dbReference>
<dbReference type="RefSeq" id="WP_006968851.1">
    <property type="nucleotide sequence ID" value="NZ_APJX01000025.1"/>
</dbReference>
<dbReference type="AlphaFoldDB" id="S0G0H0"/>
<dbReference type="InterPro" id="IPR010982">
    <property type="entry name" value="Lambda_DNA-bd_dom_sf"/>
</dbReference>